<name>A0A396ZFA7_9LEPT</name>
<evidence type="ECO:0000313" key="1">
    <source>
        <dbReference type="EMBL" id="RHX92584.1"/>
    </source>
</evidence>
<dbReference type="RefSeq" id="WP_118967415.1">
    <property type="nucleotide sequence ID" value="NZ_QHCT01000001.1"/>
</dbReference>
<dbReference type="NCBIfam" id="NF047716">
    <property type="entry name" value="LIC10260_fam"/>
    <property type="match status" value="1"/>
</dbReference>
<comment type="caution">
    <text evidence="1">The sequence shown here is derived from an EMBL/GenBank/DDBJ whole genome shotgun (WGS) entry which is preliminary data.</text>
</comment>
<dbReference type="AlphaFoldDB" id="A0A396ZFA7"/>
<sequence>MKRTIRFFLFQLCLLVLGCSQTPKKISYVILEKPIRPIEFSEAKSKRLQLEKYRIGFGGLFPVELNSYLKEAESKTSNSILKNVDIEMKFPVCVLPLIPFVCFVRYELVVEGETLRR</sequence>
<accession>A0A396ZFA7</accession>
<dbReference type="OrthoDB" id="342374at2"/>
<evidence type="ECO:0008006" key="3">
    <source>
        <dbReference type="Google" id="ProtNLM"/>
    </source>
</evidence>
<evidence type="ECO:0000313" key="2">
    <source>
        <dbReference type="Proteomes" id="UP000265798"/>
    </source>
</evidence>
<reference evidence="2" key="1">
    <citation type="submission" date="2018-05" db="EMBL/GenBank/DDBJ databases">
        <title>Leptospira yasudae sp. nov. and Leptospira stimsonii sp. nov., two pathogenic species of the genus Leptospira isolated from environmental sources.</title>
        <authorList>
            <person name="Casanovas-Massana A."/>
            <person name="Hamond C."/>
            <person name="Santos L.A."/>
            <person name="Hacker K.P."/>
            <person name="Balassiano I."/>
            <person name="Medeiros M.A."/>
            <person name="Reis M.G."/>
            <person name="Ko A.I."/>
            <person name="Wunder E.A."/>
        </authorList>
    </citation>
    <scope>NUCLEOTIDE SEQUENCE [LARGE SCALE GENOMIC DNA]</scope>
    <source>
        <strain evidence="2">Yale</strain>
    </source>
</reference>
<proteinExistence type="predicted"/>
<dbReference type="PROSITE" id="PS51257">
    <property type="entry name" value="PROKAR_LIPOPROTEIN"/>
    <property type="match status" value="1"/>
</dbReference>
<organism evidence="1 2">
    <name type="scientific">Leptospira stimsonii</name>
    <dbReference type="NCBI Taxonomy" id="2202203"/>
    <lineage>
        <taxon>Bacteria</taxon>
        <taxon>Pseudomonadati</taxon>
        <taxon>Spirochaetota</taxon>
        <taxon>Spirochaetia</taxon>
        <taxon>Leptospirales</taxon>
        <taxon>Leptospiraceae</taxon>
        <taxon>Leptospira</taxon>
    </lineage>
</organism>
<protein>
    <recommendedName>
        <fullName evidence="3">Lipoprotein</fullName>
    </recommendedName>
</protein>
<gene>
    <name evidence="1" type="ORF">DLM75_05240</name>
</gene>
<dbReference type="EMBL" id="QHCT01000001">
    <property type="protein sequence ID" value="RHX92584.1"/>
    <property type="molecule type" value="Genomic_DNA"/>
</dbReference>
<dbReference type="Proteomes" id="UP000265798">
    <property type="component" value="Unassembled WGS sequence"/>
</dbReference>